<evidence type="ECO:0000313" key="2">
    <source>
        <dbReference type="Proteomes" id="UP000675554"/>
    </source>
</evidence>
<keyword evidence="2" id="KW-1185">Reference proteome</keyword>
<evidence type="ECO:0000313" key="1">
    <source>
        <dbReference type="EMBL" id="MBR7673744.1"/>
    </source>
</evidence>
<protein>
    <recommendedName>
        <fullName evidence="3">Transcriptional regulator</fullName>
    </recommendedName>
</protein>
<name>A0A8T4IWY6_9ACTN</name>
<evidence type="ECO:0008006" key="3">
    <source>
        <dbReference type="Google" id="ProtNLM"/>
    </source>
</evidence>
<gene>
    <name evidence="1" type="ORF">KDA82_12090</name>
</gene>
<comment type="caution">
    <text evidence="1">The sequence shown here is derived from an EMBL/GenBank/DDBJ whole genome shotgun (WGS) entry which is preliminary data.</text>
</comment>
<dbReference type="EMBL" id="JAGSMN010000247">
    <property type="protein sequence ID" value="MBR7673744.1"/>
    <property type="molecule type" value="Genomic_DNA"/>
</dbReference>
<dbReference type="Proteomes" id="UP000675554">
    <property type="component" value="Unassembled WGS sequence"/>
</dbReference>
<reference evidence="1" key="1">
    <citation type="submission" date="2021-04" db="EMBL/GenBank/DDBJ databases">
        <title>Sequencing of actinobacteria type strains.</title>
        <authorList>
            <person name="Nguyen G.-S."/>
            <person name="Wentzel A."/>
        </authorList>
    </citation>
    <scope>NUCLEOTIDE SEQUENCE</scope>
    <source>
        <strain evidence="1">DSM 42095</strain>
    </source>
</reference>
<organism evidence="1 2">
    <name type="scientific">Streptomyces daliensis</name>
    <dbReference type="NCBI Taxonomy" id="299421"/>
    <lineage>
        <taxon>Bacteria</taxon>
        <taxon>Bacillati</taxon>
        <taxon>Actinomycetota</taxon>
        <taxon>Actinomycetes</taxon>
        <taxon>Kitasatosporales</taxon>
        <taxon>Streptomycetaceae</taxon>
        <taxon>Streptomyces</taxon>
    </lineage>
</organism>
<proteinExistence type="predicted"/>
<sequence length="329" mass="35272">MKRRTFTADVGALAAGALVPRQVGDRIGTGDVERLREQLHSLYRTDHTAGSAPARVRARSVEQGITQALSSGSYTSAVGRDLQGMLSELYSLRAWFGYDGGPVDRARAAAVEALTSAQLSGDPMVHISALETLVLLSVKADRTWEASSAVDYAYRLAESAGAGPTVRLVIALRETNVAVHAGDLGTARRALSRGMSFLGRMDSDTEVPTWARFAGAGEVDYATASMYLRAGQPNRALPFLRSTIGGLDSEYTRNNAWYRAKLAGVLLRAGEAEEACAEMHAVLDRHDGISSPSLSRRMRAFCLRAAEYDTATARECATRIRDAVGSGTV</sequence>
<dbReference type="AlphaFoldDB" id="A0A8T4IWY6"/>
<accession>A0A8T4IWY6</accession>